<keyword evidence="5" id="KW-1185">Reference proteome</keyword>
<dbReference type="PANTHER" id="PTHR43080">
    <property type="entry name" value="CBS DOMAIN-CONTAINING PROTEIN CBSX3, MITOCHONDRIAL"/>
    <property type="match status" value="1"/>
</dbReference>
<evidence type="ECO:0000313" key="5">
    <source>
        <dbReference type="Proteomes" id="UP000324479"/>
    </source>
</evidence>
<dbReference type="PANTHER" id="PTHR43080:SF2">
    <property type="entry name" value="CBS DOMAIN-CONTAINING PROTEIN"/>
    <property type="match status" value="1"/>
</dbReference>
<organism evidence="4 5">
    <name type="scientific">Roseiconus nitratireducens</name>
    <dbReference type="NCBI Taxonomy" id="2605748"/>
    <lineage>
        <taxon>Bacteria</taxon>
        <taxon>Pseudomonadati</taxon>
        <taxon>Planctomycetota</taxon>
        <taxon>Planctomycetia</taxon>
        <taxon>Pirellulales</taxon>
        <taxon>Pirellulaceae</taxon>
        <taxon>Roseiconus</taxon>
    </lineage>
</organism>
<dbReference type="SMART" id="SM00116">
    <property type="entry name" value="CBS"/>
    <property type="match status" value="2"/>
</dbReference>
<dbReference type="SUPFAM" id="SSF54631">
    <property type="entry name" value="CBS-domain pair"/>
    <property type="match status" value="1"/>
</dbReference>
<name>A0A5M6DC85_9BACT</name>
<evidence type="ECO:0000313" key="4">
    <source>
        <dbReference type="EMBL" id="KAA5542765.1"/>
    </source>
</evidence>
<comment type="caution">
    <text evidence="4">The sequence shown here is derived from an EMBL/GenBank/DDBJ whole genome shotgun (WGS) entry which is preliminary data.</text>
</comment>
<dbReference type="Gene3D" id="3.10.580.10">
    <property type="entry name" value="CBS-domain"/>
    <property type="match status" value="1"/>
</dbReference>
<feature type="domain" description="CBS" evidence="3">
    <location>
        <begin position="13"/>
        <end position="76"/>
    </location>
</feature>
<evidence type="ECO:0000259" key="3">
    <source>
        <dbReference type="PROSITE" id="PS51371"/>
    </source>
</evidence>
<evidence type="ECO:0000256" key="1">
    <source>
        <dbReference type="ARBA" id="ARBA00023122"/>
    </source>
</evidence>
<accession>A0A5M6DC85</accession>
<evidence type="ECO:0000256" key="2">
    <source>
        <dbReference type="PROSITE-ProRule" id="PRU00703"/>
    </source>
</evidence>
<dbReference type="Proteomes" id="UP000324479">
    <property type="component" value="Unassembled WGS sequence"/>
</dbReference>
<dbReference type="InterPro" id="IPR000644">
    <property type="entry name" value="CBS_dom"/>
</dbReference>
<reference evidence="4 5" key="1">
    <citation type="submission" date="2019-08" db="EMBL/GenBank/DDBJ databases">
        <authorList>
            <person name="Dhanesh K."/>
            <person name="Kumar G."/>
            <person name="Sasikala C."/>
            <person name="Venkata Ramana C."/>
        </authorList>
    </citation>
    <scope>NUCLEOTIDE SEQUENCE [LARGE SCALE GENOMIC DNA]</scope>
    <source>
        <strain evidence="4 5">JC645</strain>
    </source>
</reference>
<proteinExistence type="predicted"/>
<dbReference type="PROSITE" id="PS51371">
    <property type="entry name" value="CBS"/>
    <property type="match status" value="2"/>
</dbReference>
<dbReference type="InterPro" id="IPR046342">
    <property type="entry name" value="CBS_dom_sf"/>
</dbReference>
<keyword evidence="1 2" id="KW-0129">CBS domain</keyword>
<protein>
    <submittedName>
        <fullName evidence="4">CBS domain-containing protein</fullName>
    </submittedName>
</protein>
<dbReference type="EMBL" id="VWOX01000007">
    <property type="protein sequence ID" value="KAA5542765.1"/>
    <property type="molecule type" value="Genomic_DNA"/>
</dbReference>
<sequence>MKTQNAPLAEDLMNRNVQAVQEETPLADVVTFLLQHRISNAPVVRSENGQPILLGFLSEADCLEQMSNELFYGNPSPSLTARTMMQRHPVCVCPKTDLFTLASIFTSHKLRHFPVVEEGVLVGIVGRRDVLKAMDRYYRDWVQEQDRPHHPIDVHEIMNMRFLVDSSRH</sequence>
<gene>
    <name evidence="4" type="ORF">FYK55_14695</name>
</gene>
<feature type="domain" description="CBS" evidence="3">
    <location>
        <begin position="85"/>
        <end position="144"/>
    </location>
</feature>
<dbReference type="Pfam" id="PF00571">
    <property type="entry name" value="CBS"/>
    <property type="match status" value="2"/>
</dbReference>
<dbReference type="RefSeq" id="WP_150077182.1">
    <property type="nucleotide sequence ID" value="NZ_VWOX01000007.1"/>
</dbReference>
<dbReference type="InterPro" id="IPR051257">
    <property type="entry name" value="Diverse_CBS-Domain"/>
</dbReference>
<dbReference type="AlphaFoldDB" id="A0A5M6DC85"/>